<evidence type="ECO:0000313" key="3">
    <source>
        <dbReference type="EnsemblMetazoa" id="HelroP177396"/>
    </source>
</evidence>
<evidence type="ECO:0008006" key="5">
    <source>
        <dbReference type="Google" id="ProtNLM"/>
    </source>
</evidence>
<dbReference type="EMBL" id="KB097222">
    <property type="protein sequence ID" value="ESN98153.1"/>
    <property type="molecule type" value="Genomic_DNA"/>
</dbReference>
<dbReference type="InParanoid" id="T1FBM3"/>
<dbReference type="CTD" id="20206222"/>
<dbReference type="GeneID" id="20206222"/>
<evidence type="ECO:0000256" key="1">
    <source>
        <dbReference type="SAM" id="SignalP"/>
    </source>
</evidence>
<dbReference type="OrthoDB" id="9872799at2759"/>
<feature type="chain" id="PRO_5010980485" description="Ig-like domain-containing protein" evidence="1">
    <location>
        <begin position="34"/>
        <end position="165"/>
    </location>
</feature>
<dbReference type="KEGG" id="hro:HELRODRAFT_177396"/>
<proteinExistence type="predicted"/>
<dbReference type="InterPro" id="IPR036179">
    <property type="entry name" value="Ig-like_dom_sf"/>
</dbReference>
<reference evidence="3" key="3">
    <citation type="submission" date="2015-06" db="UniProtKB">
        <authorList>
            <consortium name="EnsemblMetazoa"/>
        </authorList>
    </citation>
    <scope>IDENTIFICATION</scope>
</reference>
<keyword evidence="1" id="KW-0732">Signal</keyword>
<gene>
    <name evidence="3" type="primary">20206222</name>
    <name evidence="2" type="ORF">HELRODRAFT_177396</name>
</gene>
<sequence length="165" mass="18813">MLTSTMKMVSTGLCKVVLLVSFIMLAARGQCMAQNNANYTFSTPVKIILAHEKAWLMHGFNGDECDNFLFNDMNLVENKLENRKYLKLSPVKKEDAGTYKCFTSAGVLHTIELNVIKKFETSSSRKYVLVNPSICNESHENVTFTCDAEYHGPSDLKLNWMRWTR</sequence>
<dbReference type="AlphaFoldDB" id="T1FBM3"/>
<dbReference type="EMBL" id="AMQM01006039">
    <property type="status" value="NOT_ANNOTATED_CDS"/>
    <property type="molecule type" value="Genomic_DNA"/>
</dbReference>
<name>T1FBM3_HELRO</name>
<organism evidence="3 4">
    <name type="scientific">Helobdella robusta</name>
    <name type="common">Californian leech</name>
    <dbReference type="NCBI Taxonomy" id="6412"/>
    <lineage>
        <taxon>Eukaryota</taxon>
        <taxon>Metazoa</taxon>
        <taxon>Spiralia</taxon>
        <taxon>Lophotrochozoa</taxon>
        <taxon>Annelida</taxon>
        <taxon>Clitellata</taxon>
        <taxon>Hirudinea</taxon>
        <taxon>Rhynchobdellida</taxon>
        <taxon>Glossiphoniidae</taxon>
        <taxon>Helobdella</taxon>
    </lineage>
</organism>
<dbReference type="RefSeq" id="XP_009023840.1">
    <property type="nucleotide sequence ID" value="XM_009025592.1"/>
</dbReference>
<evidence type="ECO:0000313" key="4">
    <source>
        <dbReference type="Proteomes" id="UP000015101"/>
    </source>
</evidence>
<protein>
    <recommendedName>
        <fullName evidence="5">Ig-like domain-containing protein</fullName>
    </recommendedName>
</protein>
<feature type="signal peptide" evidence="1">
    <location>
        <begin position="1"/>
        <end position="33"/>
    </location>
</feature>
<dbReference type="EnsemblMetazoa" id="HelroT177396">
    <property type="protein sequence ID" value="HelroP177396"/>
    <property type="gene ID" value="HelroG177396"/>
</dbReference>
<reference evidence="4" key="1">
    <citation type="submission" date="2012-12" db="EMBL/GenBank/DDBJ databases">
        <authorList>
            <person name="Hellsten U."/>
            <person name="Grimwood J."/>
            <person name="Chapman J.A."/>
            <person name="Shapiro H."/>
            <person name="Aerts A."/>
            <person name="Otillar R.P."/>
            <person name="Terry A.Y."/>
            <person name="Boore J.L."/>
            <person name="Simakov O."/>
            <person name="Marletaz F."/>
            <person name="Cho S.-J."/>
            <person name="Edsinger-Gonzales E."/>
            <person name="Havlak P."/>
            <person name="Kuo D.-H."/>
            <person name="Larsson T."/>
            <person name="Lv J."/>
            <person name="Arendt D."/>
            <person name="Savage R."/>
            <person name="Osoegawa K."/>
            <person name="de Jong P."/>
            <person name="Lindberg D.R."/>
            <person name="Seaver E.C."/>
            <person name="Weisblat D.A."/>
            <person name="Putnam N.H."/>
            <person name="Grigoriev I.V."/>
            <person name="Rokhsar D.S."/>
        </authorList>
    </citation>
    <scope>NUCLEOTIDE SEQUENCE</scope>
</reference>
<dbReference type="SUPFAM" id="SSF48726">
    <property type="entry name" value="Immunoglobulin"/>
    <property type="match status" value="1"/>
</dbReference>
<accession>T1FBM3</accession>
<evidence type="ECO:0000313" key="2">
    <source>
        <dbReference type="EMBL" id="ESN98153.1"/>
    </source>
</evidence>
<keyword evidence="4" id="KW-1185">Reference proteome</keyword>
<dbReference type="Proteomes" id="UP000015101">
    <property type="component" value="Unassembled WGS sequence"/>
</dbReference>
<dbReference type="HOGENOM" id="CLU_1612621_0_0_1"/>
<reference evidence="2 4" key="2">
    <citation type="journal article" date="2013" name="Nature">
        <title>Insights into bilaterian evolution from three spiralian genomes.</title>
        <authorList>
            <person name="Simakov O."/>
            <person name="Marletaz F."/>
            <person name="Cho S.J."/>
            <person name="Edsinger-Gonzales E."/>
            <person name="Havlak P."/>
            <person name="Hellsten U."/>
            <person name="Kuo D.H."/>
            <person name="Larsson T."/>
            <person name="Lv J."/>
            <person name="Arendt D."/>
            <person name="Savage R."/>
            <person name="Osoegawa K."/>
            <person name="de Jong P."/>
            <person name="Grimwood J."/>
            <person name="Chapman J.A."/>
            <person name="Shapiro H."/>
            <person name="Aerts A."/>
            <person name="Otillar R.P."/>
            <person name="Terry A.Y."/>
            <person name="Boore J.L."/>
            <person name="Grigoriev I.V."/>
            <person name="Lindberg D.R."/>
            <person name="Seaver E.C."/>
            <person name="Weisblat D.A."/>
            <person name="Putnam N.H."/>
            <person name="Rokhsar D.S."/>
        </authorList>
    </citation>
    <scope>NUCLEOTIDE SEQUENCE</scope>
</reference>